<dbReference type="Proteomes" id="UP001501371">
    <property type="component" value="Unassembled WGS sequence"/>
</dbReference>
<evidence type="ECO:0000313" key="2">
    <source>
        <dbReference type="Proteomes" id="UP001501371"/>
    </source>
</evidence>
<keyword evidence="2" id="KW-1185">Reference proteome</keyword>
<comment type="caution">
    <text evidence="1">The sequence shown here is derived from an EMBL/GenBank/DDBJ whole genome shotgun (WGS) entry which is preliminary data.</text>
</comment>
<gene>
    <name evidence="1" type="ORF">GCM10009654_42440</name>
</gene>
<accession>A0ABN1UY44</accession>
<protein>
    <submittedName>
        <fullName evidence="1">Uncharacterized protein</fullName>
    </submittedName>
</protein>
<dbReference type="EMBL" id="BAAAKV010000038">
    <property type="protein sequence ID" value="GAA1180743.1"/>
    <property type="molecule type" value="Genomic_DNA"/>
</dbReference>
<proteinExistence type="predicted"/>
<organism evidence="1 2">
    <name type="scientific">Streptomyces hebeiensis</name>
    <dbReference type="NCBI Taxonomy" id="229486"/>
    <lineage>
        <taxon>Bacteria</taxon>
        <taxon>Bacillati</taxon>
        <taxon>Actinomycetota</taxon>
        <taxon>Actinomycetes</taxon>
        <taxon>Kitasatosporales</taxon>
        <taxon>Streptomycetaceae</taxon>
        <taxon>Streptomyces</taxon>
    </lineage>
</organism>
<sequence>MNGEVSAAVCCACEASRMSAENGVAAAGLAVASKAGLRGPRGTGTDGEPGPGGRCCHRDSCSWLRLT</sequence>
<name>A0ABN1UY44_9ACTN</name>
<evidence type="ECO:0000313" key="1">
    <source>
        <dbReference type="EMBL" id="GAA1180743.1"/>
    </source>
</evidence>
<reference evidence="1 2" key="1">
    <citation type="journal article" date="2019" name="Int. J. Syst. Evol. Microbiol.">
        <title>The Global Catalogue of Microorganisms (GCM) 10K type strain sequencing project: providing services to taxonomists for standard genome sequencing and annotation.</title>
        <authorList>
            <consortium name="The Broad Institute Genomics Platform"/>
            <consortium name="The Broad Institute Genome Sequencing Center for Infectious Disease"/>
            <person name="Wu L."/>
            <person name="Ma J."/>
        </authorList>
    </citation>
    <scope>NUCLEOTIDE SEQUENCE [LARGE SCALE GENOMIC DNA]</scope>
    <source>
        <strain evidence="1 2">JCM 12696</strain>
    </source>
</reference>